<keyword evidence="3" id="KW-1185">Reference proteome</keyword>
<gene>
    <name evidence="2" type="ORF">NQ315_014045</name>
</gene>
<dbReference type="GO" id="GO:0004523">
    <property type="term" value="F:RNA-DNA hybrid ribonuclease activity"/>
    <property type="evidence" value="ECO:0007669"/>
    <property type="project" value="InterPro"/>
</dbReference>
<dbReference type="Pfam" id="PF00075">
    <property type="entry name" value="RNase_H"/>
    <property type="match status" value="1"/>
</dbReference>
<accession>A0AAV8VVX4</accession>
<name>A0AAV8VVX4_9CUCU</name>
<evidence type="ECO:0000259" key="1">
    <source>
        <dbReference type="PROSITE" id="PS50879"/>
    </source>
</evidence>
<sequence length="243" mass="27286">MLLPGRDEWKRTNLLRADSCWYADGSKTPEGAGAGVYSIRPRVEIADSFGQYVTVFQAEMHVIELCGRELEKRGPNRRSIKIFCDSQAALKALGSYRCTPKAVWNCQQTLSRVGRTNTLTLVWIPRHVGLKGNEMADYLARRGAASEFIGPEPVLGLSYSIARSVIRTWAEGHCHLRHHMHRIGLADVAECRLCMEDDEMAEHVLCTCPAADRTRFSILDKVQLLPEDLDKYSPSKLDLLGEV</sequence>
<proteinExistence type="predicted"/>
<dbReference type="InterPro" id="IPR036397">
    <property type="entry name" value="RNaseH_sf"/>
</dbReference>
<dbReference type="CDD" id="cd09276">
    <property type="entry name" value="Rnase_HI_RT_non_LTR"/>
    <property type="match status" value="1"/>
</dbReference>
<dbReference type="SUPFAM" id="SSF53098">
    <property type="entry name" value="Ribonuclease H-like"/>
    <property type="match status" value="1"/>
</dbReference>
<dbReference type="InterPro" id="IPR002156">
    <property type="entry name" value="RNaseH_domain"/>
</dbReference>
<organism evidence="2 3">
    <name type="scientific">Exocentrus adspersus</name>
    <dbReference type="NCBI Taxonomy" id="1586481"/>
    <lineage>
        <taxon>Eukaryota</taxon>
        <taxon>Metazoa</taxon>
        <taxon>Ecdysozoa</taxon>
        <taxon>Arthropoda</taxon>
        <taxon>Hexapoda</taxon>
        <taxon>Insecta</taxon>
        <taxon>Pterygota</taxon>
        <taxon>Neoptera</taxon>
        <taxon>Endopterygota</taxon>
        <taxon>Coleoptera</taxon>
        <taxon>Polyphaga</taxon>
        <taxon>Cucujiformia</taxon>
        <taxon>Chrysomeloidea</taxon>
        <taxon>Cerambycidae</taxon>
        <taxon>Lamiinae</taxon>
        <taxon>Acanthocinini</taxon>
        <taxon>Exocentrus</taxon>
    </lineage>
</organism>
<dbReference type="Proteomes" id="UP001159042">
    <property type="component" value="Unassembled WGS sequence"/>
</dbReference>
<protein>
    <recommendedName>
        <fullName evidence="1">RNase H type-1 domain-containing protein</fullName>
    </recommendedName>
</protein>
<evidence type="ECO:0000313" key="2">
    <source>
        <dbReference type="EMBL" id="KAJ8918179.1"/>
    </source>
</evidence>
<reference evidence="2 3" key="1">
    <citation type="journal article" date="2023" name="Insect Mol. Biol.">
        <title>Genome sequencing provides insights into the evolution of gene families encoding plant cell wall-degrading enzymes in longhorned beetles.</title>
        <authorList>
            <person name="Shin N.R."/>
            <person name="Okamura Y."/>
            <person name="Kirsch R."/>
            <person name="Pauchet Y."/>
        </authorList>
    </citation>
    <scope>NUCLEOTIDE SEQUENCE [LARGE SCALE GENOMIC DNA]</scope>
    <source>
        <strain evidence="2">EAD_L_NR</strain>
    </source>
</reference>
<dbReference type="GO" id="GO:0003676">
    <property type="term" value="F:nucleic acid binding"/>
    <property type="evidence" value="ECO:0007669"/>
    <property type="project" value="InterPro"/>
</dbReference>
<evidence type="ECO:0000313" key="3">
    <source>
        <dbReference type="Proteomes" id="UP001159042"/>
    </source>
</evidence>
<dbReference type="PROSITE" id="PS50879">
    <property type="entry name" value="RNASE_H_1"/>
    <property type="match status" value="1"/>
</dbReference>
<dbReference type="InterPro" id="IPR012337">
    <property type="entry name" value="RNaseH-like_sf"/>
</dbReference>
<comment type="caution">
    <text evidence="2">The sequence shown here is derived from an EMBL/GenBank/DDBJ whole genome shotgun (WGS) entry which is preliminary data.</text>
</comment>
<dbReference type="Gene3D" id="3.30.420.10">
    <property type="entry name" value="Ribonuclease H-like superfamily/Ribonuclease H"/>
    <property type="match status" value="1"/>
</dbReference>
<dbReference type="EMBL" id="JANEYG010000027">
    <property type="protein sequence ID" value="KAJ8918179.1"/>
    <property type="molecule type" value="Genomic_DNA"/>
</dbReference>
<dbReference type="AlphaFoldDB" id="A0AAV8VVX4"/>
<feature type="domain" description="RNase H type-1" evidence="1">
    <location>
        <begin position="15"/>
        <end position="145"/>
    </location>
</feature>